<proteinExistence type="predicted"/>
<organism evidence="2 3">
    <name type="scientific">Fusarium oxysporum f. sp. rapae</name>
    <dbReference type="NCBI Taxonomy" id="485398"/>
    <lineage>
        <taxon>Eukaryota</taxon>
        <taxon>Fungi</taxon>
        <taxon>Dikarya</taxon>
        <taxon>Ascomycota</taxon>
        <taxon>Pezizomycotina</taxon>
        <taxon>Sordariomycetes</taxon>
        <taxon>Hypocreomycetidae</taxon>
        <taxon>Hypocreales</taxon>
        <taxon>Nectriaceae</taxon>
        <taxon>Fusarium</taxon>
        <taxon>Fusarium oxysporum species complex</taxon>
    </lineage>
</organism>
<dbReference type="EMBL" id="JAELUQ010000006">
    <property type="protein sequence ID" value="KAG7412143.1"/>
    <property type="molecule type" value="Genomic_DNA"/>
</dbReference>
<gene>
    <name evidence="2" type="ORF">Forpe1208_v008511</name>
</gene>
<feature type="region of interest" description="Disordered" evidence="1">
    <location>
        <begin position="148"/>
        <end position="174"/>
    </location>
</feature>
<sequence>MSTNRSFLTFPLELRSQIYREYFQVDGGYVYDAKCDKLKTTNGKPIDLSLIYACRAIANETKHLPLSLNSITFSTLYREDWRSLAGCFNVVATYYRHLETDFALHLAEFMTPGMQSQLASKYPDFAQELATAATDHLQRCLIAHNSHPNNQAAGAESSLRGSDSGAEHTESEPVYQSRGVHCGEVGHFLKSWVDPNHYYTGFSRIHQIRGPGHPSRICSATSCEIKDPLSYCLQLMAEQKPVEFANHVRSTFPHWTGADPVQEFFDLRFDDWAVPCESQLKRVIRLLALGDIWRLPAMWHAKPRDDRGYIDDNDSDEEQDDTDDDEESDEDETVITSPDHDPDNQLRAPQGVRCREKIRFSAAASAIRFLERIPSQRTLIKKIVLHEDLKSVNNPETHAQGLVPFVQENSSLQIVRRVSMLDCIFGVGEGPRGVSTYLHRGRERQQKLHKRSFALRILPWLKEAIAMEKRQISAGSFTVVLEGGANQDYCTDLFQRLLHRDVAWCRAQEVLIARGTLSLRPSDRYHDRILVQDLEAIDQLVNHTSKTLSADFNTGVAWDVQALVQQTQHFDRGNWLIRWIVHDGGTYERLVLDQTYRDRVAEVFEIQTDDGHLVANSEAT</sequence>
<comment type="caution">
    <text evidence="2">The sequence shown here is derived from an EMBL/GenBank/DDBJ whole genome shotgun (WGS) entry which is preliminary data.</text>
</comment>
<name>A0A8J5TVN0_FUSOX</name>
<evidence type="ECO:0000313" key="2">
    <source>
        <dbReference type="EMBL" id="KAG7412143.1"/>
    </source>
</evidence>
<protein>
    <submittedName>
        <fullName evidence="2">Uncharacterized protein</fullName>
    </submittedName>
</protein>
<dbReference type="AlphaFoldDB" id="A0A8J5TVN0"/>
<feature type="compositionally biased region" description="Acidic residues" evidence="1">
    <location>
        <begin position="311"/>
        <end position="333"/>
    </location>
</feature>
<feature type="region of interest" description="Disordered" evidence="1">
    <location>
        <begin position="304"/>
        <end position="350"/>
    </location>
</feature>
<accession>A0A8J5TVN0</accession>
<dbReference type="Proteomes" id="UP000694050">
    <property type="component" value="Unassembled WGS sequence"/>
</dbReference>
<evidence type="ECO:0000256" key="1">
    <source>
        <dbReference type="SAM" id="MobiDB-lite"/>
    </source>
</evidence>
<evidence type="ECO:0000313" key="3">
    <source>
        <dbReference type="Proteomes" id="UP000694050"/>
    </source>
</evidence>
<reference evidence="2" key="1">
    <citation type="submission" date="2021-04" db="EMBL/GenBank/DDBJ databases">
        <title>First draft genome resource for Brassicaceae pathogens Fusarium oxysporum f. sp. raphani and Fusarium oxysporum f. sp. rapae.</title>
        <authorList>
            <person name="Asai S."/>
        </authorList>
    </citation>
    <scope>NUCLEOTIDE SEQUENCE</scope>
    <source>
        <strain evidence="2">Tf1208</strain>
    </source>
</reference>